<dbReference type="InterPro" id="IPR027417">
    <property type="entry name" value="P-loop_NTPase"/>
</dbReference>
<protein>
    <recommendedName>
        <fullName evidence="4">Dynamin N-terminal domain-containing protein</fullName>
    </recommendedName>
</protein>
<dbReference type="SUPFAM" id="SSF52540">
    <property type="entry name" value="P-loop containing nucleoside triphosphate hydrolases"/>
    <property type="match status" value="1"/>
</dbReference>
<dbReference type="Gene3D" id="3.30.160.20">
    <property type="match status" value="1"/>
</dbReference>
<reference evidence="5 6" key="1">
    <citation type="journal article" date="2020" name="IScience">
        <title>Genome Sequencing of the Endangered Kingdonia uniflora (Circaeasteraceae, Ranunculales) Reveals Potential Mechanisms of Evolutionary Specialization.</title>
        <authorList>
            <person name="Sun Y."/>
            <person name="Deng T."/>
            <person name="Zhang A."/>
            <person name="Moore M.J."/>
            <person name="Landis J.B."/>
            <person name="Lin N."/>
            <person name="Zhang H."/>
            <person name="Zhang X."/>
            <person name="Huang J."/>
            <person name="Zhang X."/>
            <person name="Sun H."/>
            <person name="Wang H."/>
        </authorList>
    </citation>
    <scope>NUCLEOTIDE SEQUENCE [LARGE SCALE GENOMIC DNA]</scope>
    <source>
        <strain evidence="5">TB1705</strain>
        <tissue evidence="5">Leaf</tissue>
    </source>
</reference>
<evidence type="ECO:0000256" key="3">
    <source>
        <dbReference type="SAM" id="MobiDB-lite"/>
    </source>
</evidence>
<evidence type="ECO:0000259" key="4">
    <source>
        <dbReference type="Pfam" id="PF00350"/>
    </source>
</evidence>
<dbReference type="PANTHER" id="PTHR46031:SF16">
    <property type="entry name" value="DOUBLE-STRANDED RNA-BINDING PROTEIN 4"/>
    <property type="match status" value="1"/>
</dbReference>
<proteinExistence type="predicted"/>
<comment type="caution">
    <text evidence="5">The sequence shown here is derived from an EMBL/GenBank/DDBJ whole genome shotgun (WGS) entry which is preliminary data.</text>
</comment>
<keyword evidence="2" id="KW-0694">RNA-binding</keyword>
<keyword evidence="1" id="KW-0677">Repeat</keyword>
<feature type="non-terminal residue" evidence="5">
    <location>
        <position position="1"/>
    </location>
</feature>
<feature type="compositionally biased region" description="Low complexity" evidence="3">
    <location>
        <begin position="119"/>
        <end position="135"/>
    </location>
</feature>
<dbReference type="PANTHER" id="PTHR46031">
    <property type="match status" value="1"/>
</dbReference>
<dbReference type="EMBL" id="JACGCM010002358">
    <property type="protein sequence ID" value="KAF6140667.1"/>
    <property type="molecule type" value="Genomic_DNA"/>
</dbReference>
<feature type="region of interest" description="Disordered" evidence="3">
    <location>
        <begin position="338"/>
        <end position="369"/>
    </location>
</feature>
<evidence type="ECO:0000256" key="1">
    <source>
        <dbReference type="ARBA" id="ARBA00022737"/>
    </source>
</evidence>
<evidence type="ECO:0000256" key="2">
    <source>
        <dbReference type="ARBA" id="ARBA00022884"/>
    </source>
</evidence>
<accession>A0A7J7LDG4</accession>
<dbReference type="AlphaFoldDB" id="A0A7J7LDG4"/>
<dbReference type="GO" id="GO:0003723">
    <property type="term" value="F:RNA binding"/>
    <property type="evidence" value="ECO:0007669"/>
    <property type="project" value="UniProtKB-KW"/>
</dbReference>
<dbReference type="OrthoDB" id="27962at2759"/>
<dbReference type="InterPro" id="IPR045063">
    <property type="entry name" value="Dynamin_N"/>
</dbReference>
<feature type="compositionally biased region" description="Polar residues" evidence="3">
    <location>
        <begin position="346"/>
        <end position="364"/>
    </location>
</feature>
<evidence type="ECO:0000313" key="6">
    <source>
        <dbReference type="Proteomes" id="UP000541444"/>
    </source>
</evidence>
<dbReference type="Pfam" id="PF00350">
    <property type="entry name" value="Dynamin_N"/>
    <property type="match status" value="1"/>
</dbReference>
<evidence type="ECO:0000313" key="5">
    <source>
        <dbReference type="EMBL" id="KAF6140667.1"/>
    </source>
</evidence>
<feature type="region of interest" description="Disordered" evidence="3">
    <location>
        <begin position="113"/>
        <end position="135"/>
    </location>
</feature>
<sequence length="579" mass="63203">MLLKANNFCDIRELAKEVVKLLMIVADGAKFLIDASDQLILYVEIAHLFGTLGYQRKAAFFSGQVAQLYLQQEDCLSAKSLSNPKIITSDNTNPTITGNVKAVNGTSFSEKIDNTPTVKSLPTSNSSLKSSSAKNPKLDVTDRMISSYKKHVGGVYLLDKSIGDASKSERIRSLSSSTFDDHQSCKNSEFSVPSMSSSNVNSEIEGTLPNSSNGLKTSVRKVVQQFKVSKLGKVVQQHVSQVIVAGHTFGSPKFFRTLKEAKLLAAKVALSSLSIDDMQENDSALYKNLLQKLIVKEEGEVFLGVAANTKKQAEINATKVKPYLKECRSNRIEASVFQSDKDGDQEINSARTSSFPIKQASTSKPKMKGAPSLHGMIYANSGNQFPMKGELLSLTSATTEYSDSLSTNINDEQTEAMTSYLCNTVRVFLRKPDMTFPDGVTVLPVSDGNTILGFPTNTMFFSAPPLKLIDLPGLDLRTMDDALCTIYASRAALRKDQNNPFYDIAENIEISDYVEHNDVILLVTIPASHVPEISSSRALKLAKEYDAEGTRTVGVISKKDKVASDQKIIAAVQALLLNQ</sequence>
<organism evidence="5 6">
    <name type="scientific">Kingdonia uniflora</name>
    <dbReference type="NCBI Taxonomy" id="39325"/>
    <lineage>
        <taxon>Eukaryota</taxon>
        <taxon>Viridiplantae</taxon>
        <taxon>Streptophyta</taxon>
        <taxon>Embryophyta</taxon>
        <taxon>Tracheophyta</taxon>
        <taxon>Spermatophyta</taxon>
        <taxon>Magnoliopsida</taxon>
        <taxon>Ranunculales</taxon>
        <taxon>Circaeasteraceae</taxon>
        <taxon>Kingdonia</taxon>
    </lineage>
</organism>
<keyword evidence="6" id="KW-1185">Reference proteome</keyword>
<gene>
    <name evidence="5" type="ORF">GIB67_013960</name>
</gene>
<dbReference type="Gene3D" id="3.40.50.300">
    <property type="entry name" value="P-loop containing nucleotide triphosphate hydrolases"/>
    <property type="match status" value="1"/>
</dbReference>
<feature type="domain" description="Dynamin N-terminal" evidence="4">
    <location>
        <begin position="461"/>
        <end position="558"/>
    </location>
</feature>
<name>A0A7J7LDG4_9MAGN</name>
<dbReference type="Proteomes" id="UP000541444">
    <property type="component" value="Unassembled WGS sequence"/>
</dbReference>